<dbReference type="Proteomes" id="UP001194696">
    <property type="component" value="Unassembled WGS sequence"/>
</dbReference>
<feature type="compositionally biased region" description="Polar residues" evidence="1">
    <location>
        <begin position="167"/>
        <end position="181"/>
    </location>
</feature>
<feature type="region of interest" description="Disordered" evidence="1">
    <location>
        <begin position="80"/>
        <end position="269"/>
    </location>
</feature>
<proteinExistence type="predicted"/>
<dbReference type="EMBL" id="JAAAIM010000527">
    <property type="protein sequence ID" value="KAG0287012.1"/>
    <property type="molecule type" value="Genomic_DNA"/>
</dbReference>
<evidence type="ECO:0000313" key="3">
    <source>
        <dbReference type="Proteomes" id="UP001194696"/>
    </source>
</evidence>
<reference evidence="2 3" key="1">
    <citation type="journal article" date="2020" name="Fungal Divers.">
        <title>Resolving the Mortierellaceae phylogeny through synthesis of multi-gene phylogenetics and phylogenomics.</title>
        <authorList>
            <person name="Vandepol N."/>
            <person name="Liber J."/>
            <person name="Desiro A."/>
            <person name="Na H."/>
            <person name="Kennedy M."/>
            <person name="Barry K."/>
            <person name="Grigoriev I.V."/>
            <person name="Miller A.N."/>
            <person name="O'Donnell K."/>
            <person name="Stajich J.E."/>
            <person name="Bonito G."/>
        </authorList>
    </citation>
    <scope>NUCLEOTIDE SEQUENCE [LARGE SCALE GENOMIC DNA]</scope>
    <source>
        <strain evidence="2 3">AD045</strain>
    </source>
</reference>
<comment type="caution">
    <text evidence="2">The sequence shown here is derived from an EMBL/GenBank/DDBJ whole genome shotgun (WGS) entry which is preliminary data.</text>
</comment>
<accession>A0ABQ7JXN9</accession>
<name>A0ABQ7JXN9_9FUNG</name>
<evidence type="ECO:0000256" key="1">
    <source>
        <dbReference type="SAM" id="MobiDB-lite"/>
    </source>
</evidence>
<feature type="compositionally biased region" description="Acidic residues" evidence="1">
    <location>
        <begin position="204"/>
        <end position="216"/>
    </location>
</feature>
<feature type="compositionally biased region" description="Polar residues" evidence="1">
    <location>
        <begin position="120"/>
        <end position="152"/>
    </location>
</feature>
<feature type="compositionally biased region" description="Low complexity" evidence="1">
    <location>
        <begin position="80"/>
        <end position="95"/>
    </location>
</feature>
<organism evidence="2 3">
    <name type="scientific">Linnemannia gamsii</name>
    <dbReference type="NCBI Taxonomy" id="64522"/>
    <lineage>
        <taxon>Eukaryota</taxon>
        <taxon>Fungi</taxon>
        <taxon>Fungi incertae sedis</taxon>
        <taxon>Mucoromycota</taxon>
        <taxon>Mortierellomycotina</taxon>
        <taxon>Mortierellomycetes</taxon>
        <taxon>Mortierellales</taxon>
        <taxon>Mortierellaceae</taxon>
        <taxon>Linnemannia</taxon>
    </lineage>
</organism>
<protein>
    <submittedName>
        <fullName evidence="2">Uncharacterized protein</fullName>
    </submittedName>
</protein>
<gene>
    <name evidence="2" type="ORF">BGZ96_009009</name>
</gene>
<feature type="compositionally biased region" description="Pro residues" evidence="1">
    <location>
        <begin position="96"/>
        <end position="106"/>
    </location>
</feature>
<evidence type="ECO:0000313" key="2">
    <source>
        <dbReference type="EMBL" id="KAG0287012.1"/>
    </source>
</evidence>
<keyword evidence="3" id="KW-1185">Reference proteome</keyword>
<sequence length="298" mass="32950">MSALNQLNSLAPAAHIVDGNGNICYHPIPTISSSTGASSSKIERAPFTVHVPTRQLRRCPSIPPSSVDINAITTKPKKYIPIDTTPYTTISSSLPHHPPPRPPRPPSAGFNSLAGPDEILNNSHHNTATSQRHTFDVNINRNKNDPSQNNSPPILPPANYRKRHSQNRLSRSIPTKSNQALQQQQQDLSVHPLQSAPHILPHDGDDEDDDEDEDEPLALTLSRQQSFRQRQTRSQIMHQQHQRQQQQQQQPAMPTCNSKGVLAPSGSIGQLSVDNRSQLQCYEQVTPATSSESVTINY</sequence>
<feature type="compositionally biased region" description="Low complexity" evidence="1">
    <location>
        <begin position="222"/>
        <end position="250"/>
    </location>
</feature>